<proteinExistence type="predicted"/>
<evidence type="ECO:0000313" key="1">
    <source>
        <dbReference type="EMBL" id="KAK7815084.1"/>
    </source>
</evidence>
<accession>A0AAW0ILA7</accession>
<dbReference type="EMBL" id="PKMF04001034">
    <property type="protein sequence ID" value="KAK7815084.1"/>
    <property type="molecule type" value="Genomic_DNA"/>
</dbReference>
<sequence>MKWACPPIFMPMPDLLAKDISPNKNYRHLSAHPSPVALCPRAFLLGVLNPKVATAQTDGCPESCFCMEYMTCGSSDEKLYNGCNCCINPGCTLHLCSNTTISCPTN</sequence>
<keyword evidence="2" id="KW-1185">Reference proteome</keyword>
<protein>
    <submittedName>
        <fullName evidence="1">Uncharacterized protein</fullName>
    </submittedName>
</protein>
<dbReference type="AlphaFoldDB" id="A0AAW0ILA7"/>
<reference evidence="1 2" key="1">
    <citation type="journal article" date="2018" name="Sci. Data">
        <title>The draft genome sequence of cork oak.</title>
        <authorList>
            <person name="Ramos A.M."/>
            <person name="Usie A."/>
            <person name="Barbosa P."/>
            <person name="Barros P.M."/>
            <person name="Capote T."/>
            <person name="Chaves I."/>
            <person name="Simoes F."/>
            <person name="Abreu I."/>
            <person name="Carrasquinho I."/>
            <person name="Faro C."/>
            <person name="Guimaraes J.B."/>
            <person name="Mendonca D."/>
            <person name="Nobrega F."/>
            <person name="Rodrigues L."/>
            <person name="Saibo N.J.M."/>
            <person name="Varela M.C."/>
            <person name="Egas C."/>
            <person name="Matos J."/>
            <person name="Miguel C.M."/>
            <person name="Oliveira M.M."/>
            <person name="Ricardo C.P."/>
            <person name="Goncalves S."/>
        </authorList>
    </citation>
    <scope>NUCLEOTIDE SEQUENCE [LARGE SCALE GENOMIC DNA]</scope>
    <source>
        <strain evidence="2">cv. HL8</strain>
    </source>
</reference>
<name>A0AAW0ILA7_QUESU</name>
<gene>
    <name evidence="1" type="ORF">CFP56_002041</name>
</gene>
<evidence type="ECO:0000313" key="2">
    <source>
        <dbReference type="Proteomes" id="UP000237347"/>
    </source>
</evidence>
<organism evidence="1 2">
    <name type="scientific">Quercus suber</name>
    <name type="common">Cork oak</name>
    <dbReference type="NCBI Taxonomy" id="58331"/>
    <lineage>
        <taxon>Eukaryota</taxon>
        <taxon>Viridiplantae</taxon>
        <taxon>Streptophyta</taxon>
        <taxon>Embryophyta</taxon>
        <taxon>Tracheophyta</taxon>
        <taxon>Spermatophyta</taxon>
        <taxon>Magnoliopsida</taxon>
        <taxon>eudicotyledons</taxon>
        <taxon>Gunneridae</taxon>
        <taxon>Pentapetalae</taxon>
        <taxon>rosids</taxon>
        <taxon>fabids</taxon>
        <taxon>Fagales</taxon>
        <taxon>Fagaceae</taxon>
        <taxon>Quercus</taxon>
    </lineage>
</organism>
<comment type="caution">
    <text evidence="1">The sequence shown here is derived from an EMBL/GenBank/DDBJ whole genome shotgun (WGS) entry which is preliminary data.</text>
</comment>
<dbReference type="Proteomes" id="UP000237347">
    <property type="component" value="Unassembled WGS sequence"/>
</dbReference>